<accession>A0A8H3XE19</accession>
<dbReference type="EMBL" id="WTPW01001223">
    <property type="protein sequence ID" value="KAF0448991.1"/>
    <property type="molecule type" value="Genomic_DNA"/>
</dbReference>
<dbReference type="AlphaFoldDB" id="A0A8H3XE19"/>
<comment type="caution">
    <text evidence="1">The sequence shown here is derived from an EMBL/GenBank/DDBJ whole genome shotgun (WGS) entry which is preliminary data.</text>
</comment>
<reference evidence="1 2" key="1">
    <citation type="journal article" date="2019" name="Environ. Microbiol.">
        <title>At the nexus of three kingdoms: the genome of the mycorrhizal fungus Gigaspora margarita provides insights into plant, endobacterial and fungal interactions.</title>
        <authorList>
            <person name="Venice F."/>
            <person name="Ghignone S."/>
            <person name="Salvioli di Fossalunga A."/>
            <person name="Amselem J."/>
            <person name="Novero M."/>
            <person name="Xianan X."/>
            <person name="Sedzielewska Toro K."/>
            <person name="Morin E."/>
            <person name="Lipzen A."/>
            <person name="Grigoriev I.V."/>
            <person name="Henrissat B."/>
            <person name="Martin F.M."/>
            <person name="Bonfante P."/>
        </authorList>
    </citation>
    <scope>NUCLEOTIDE SEQUENCE [LARGE SCALE GENOMIC DNA]</scope>
    <source>
        <strain evidence="1 2">BEG34</strain>
    </source>
</reference>
<evidence type="ECO:0000313" key="1">
    <source>
        <dbReference type="EMBL" id="KAF0448991.1"/>
    </source>
</evidence>
<proteinExistence type="predicted"/>
<evidence type="ECO:0000313" key="2">
    <source>
        <dbReference type="Proteomes" id="UP000439903"/>
    </source>
</evidence>
<dbReference type="Proteomes" id="UP000439903">
    <property type="component" value="Unassembled WGS sequence"/>
</dbReference>
<sequence>MAPIRTLYSESTDAKNFQEHGYKLDSRERELESQCNELLLKLNFSLINVLDLEMLKLLQKCDLIIKLLEEKLSLTQKYSSKKDSEIMFLKAKLVNIKSKLDSKVSELEHLKSEDISVPMVGGDSEKNMSKSNNISIVSEPSKNLNQYFNLQKSMLGLFLKKPISRNKECDSD</sequence>
<protein>
    <submittedName>
        <fullName evidence="1">Uncharacterized protein</fullName>
    </submittedName>
</protein>
<gene>
    <name evidence="1" type="ORF">F8M41_002611</name>
</gene>
<organism evidence="1 2">
    <name type="scientific">Gigaspora margarita</name>
    <dbReference type="NCBI Taxonomy" id="4874"/>
    <lineage>
        <taxon>Eukaryota</taxon>
        <taxon>Fungi</taxon>
        <taxon>Fungi incertae sedis</taxon>
        <taxon>Mucoromycota</taxon>
        <taxon>Glomeromycotina</taxon>
        <taxon>Glomeromycetes</taxon>
        <taxon>Diversisporales</taxon>
        <taxon>Gigasporaceae</taxon>
        <taxon>Gigaspora</taxon>
    </lineage>
</organism>
<dbReference type="OrthoDB" id="2376275at2759"/>
<name>A0A8H3XE19_GIGMA</name>
<keyword evidence="2" id="KW-1185">Reference proteome</keyword>